<dbReference type="Pfam" id="PF00072">
    <property type="entry name" value="Response_reg"/>
    <property type="match status" value="1"/>
</dbReference>
<dbReference type="PIRSF" id="PIRSF006171">
    <property type="entry name" value="RR_citrat_malat"/>
    <property type="match status" value="1"/>
</dbReference>
<evidence type="ECO:0000256" key="9">
    <source>
        <dbReference type="PIRNR" id="PIRNR006171"/>
    </source>
</evidence>
<dbReference type="Gene3D" id="3.40.50.2300">
    <property type="match status" value="1"/>
</dbReference>
<proteinExistence type="predicted"/>
<dbReference type="EMBL" id="CP158299">
    <property type="protein sequence ID" value="XBV85850.1"/>
    <property type="molecule type" value="Genomic_DNA"/>
</dbReference>
<dbReference type="AlphaFoldDB" id="A0AAU7UBU3"/>
<evidence type="ECO:0000256" key="10">
    <source>
        <dbReference type="PROSITE-ProRule" id="PRU00169"/>
    </source>
</evidence>
<dbReference type="InterPro" id="IPR011006">
    <property type="entry name" value="CheY-like_superfamily"/>
</dbReference>
<dbReference type="GO" id="GO:0000156">
    <property type="term" value="F:phosphorelay response regulator activity"/>
    <property type="evidence" value="ECO:0007669"/>
    <property type="project" value="TreeGrafter"/>
</dbReference>
<dbReference type="GO" id="GO:0003677">
    <property type="term" value="F:DNA binding"/>
    <property type="evidence" value="ECO:0007669"/>
    <property type="project" value="UniProtKB-KW"/>
</dbReference>
<feature type="modified residue" description="4-aspartylphosphate" evidence="10">
    <location>
        <position position="60"/>
    </location>
</feature>
<evidence type="ECO:0000256" key="6">
    <source>
        <dbReference type="ARBA" id="ARBA00023125"/>
    </source>
</evidence>
<dbReference type="SUPFAM" id="SSF52172">
    <property type="entry name" value="CheY-like"/>
    <property type="match status" value="1"/>
</dbReference>
<dbReference type="PANTHER" id="PTHR45526">
    <property type="entry name" value="TRANSCRIPTIONAL REGULATORY PROTEIN DPIA"/>
    <property type="match status" value="1"/>
</dbReference>
<dbReference type="Pfam" id="PF20714">
    <property type="entry name" value="HTH_64"/>
    <property type="match status" value="1"/>
</dbReference>
<dbReference type="RefSeq" id="WP_350243893.1">
    <property type="nucleotide sequence ID" value="NZ_CP158299.1"/>
</dbReference>
<keyword evidence="4 9" id="KW-0902">Two-component regulatory system</keyword>
<dbReference type="GO" id="GO:0003700">
    <property type="term" value="F:DNA-binding transcription factor activity"/>
    <property type="evidence" value="ECO:0007669"/>
    <property type="project" value="InterPro"/>
</dbReference>
<evidence type="ECO:0000259" key="11">
    <source>
        <dbReference type="PROSITE" id="PS50110"/>
    </source>
</evidence>
<evidence type="ECO:0000256" key="1">
    <source>
        <dbReference type="ARBA" id="ARBA00004496"/>
    </source>
</evidence>
<feature type="domain" description="Response regulatory" evidence="11">
    <location>
        <begin position="9"/>
        <end position="125"/>
    </location>
</feature>
<dbReference type="InterPro" id="IPR001789">
    <property type="entry name" value="Sig_transdc_resp-reg_receiver"/>
</dbReference>
<organism evidence="12">
    <name type="scientific">Deinococcus sonorensis KR-87</name>
    <dbReference type="NCBI Taxonomy" id="694439"/>
    <lineage>
        <taxon>Bacteria</taxon>
        <taxon>Thermotogati</taxon>
        <taxon>Deinococcota</taxon>
        <taxon>Deinococci</taxon>
        <taxon>Deinococcales</taxon>
        <taxon>Deinococcaceae</taxon>
        <taxon>Deinococcus</taxon>
    </lineage>
</organism>
<name>A0AAU7UBU3_9DEIO</name>
<sequence length="232" mass="25279">MNPGAGPIRVLLVEDDLWVARVNRELVDAWPGAEVVGTASTLAEGERLLATLKPELLLLDVYLPDGSGLSLLQAVRASGQALEVILLTAADDVVTVQQALALGASDYVIKPFERERLYAALQRVQLRRRPLPAHLTQRHLDRFLGLDTVQNLPKGIDAETLQRVQGLLAAQGRSLSAEEVGAQVGISRVTAWRYLEYLVQAGQAVLDFTYGQPGRPTKLYRSARQADGPEPT</sequence>
<dbReference type="InterPro" id="IPR024187">
    <property type="entry name" value="Sig_transdc_resp-reg_cit/mal"/>
</dbReference>
<keyword evidence="8 9" id="KW-0804">Transcription</keyword>
<reference evidence="12" key="1">
    <citation type="submission" date="2024-06" db="EMBL/GenBank/DDBJ databases">
        <title>Draft Genome Sequence of Deinococcus sonorensis Type Strain KR-87, a Biofilm Producing Representative of the Genus Deinococcus.</title>
        <authorList>
            <person name="Boren L.S."/>
            <person name="Grosso R.A."/>
            <person name="Hugenberg-Cox A.N."/>
            <person name="Hill J.T.E."/>
            <person name="Albert C.M."/>
            <person name="Tuohy J.M."/>
        </authorList>
    </citation>
    <scope>NUCLEOTIDE SEQUENCE</scope>
    <source>
        <strain evidence="12">KR-87</strain>
    </source>
</reference>
<dbReference type="PANTHER" id="PTHR45526:SF1">
    <property type="entry name" value="TRANSCRIPTIONAL REGULATORY PROTEIN DCUR-RELATED"/>
    <property type="match status" value="1"/>
</dbReference>
<dbReference type="GO" id="GO:0005737">
    <property type="term" value="C:cytoplasm"/>
    <property type="evidence" value="ECO:0007669"/>
    <property type="project" value="UniProtKB-SubCell"/>
</dbReference>
<keyword evidence="6 9" id="KW-0238">DNA-binding</keyword>
<evidence type="ECO:0000256" key="8">
    <source>
        <dbReference type="ARBA" id="ARBA00023163"/>
    </source>
</evidence>
<dbReference type="InterPro" id="IPR048714">
    <property type="entry name" value="DpiA-like_HTH"/>
</dbReference>
<keyword evidence="3 10" id="KW-0597">Phosphoprotein</keyword>
<protein>
    <recommendedName>
        <fullName evidence="9">Transcriptional regulatory protein</fullName>
    </recommendedName>
</protein>
<dbReference type="SMART" id="SM00448">
    <property type="entry name" value="REC"/>
    <property type="match status" value="1"/>
</dbReference>
<comment type="subcellular location">
    <subcellularLocation>
        <location evidence="1 9">Cytoplasm</location>
    </subcellularLocation>
</comment>
<keyword evidence="7 9" id="KW-0010">Activator</keyword>
<evidence type="ECO:0000256" key="7">
    <source>
        <dbReference type="ARBA" id="ARBA00023159"/>
    </source>
</evidence>
<dbReference type="KEGG" id="dsc:ABOD76_05975"/>
<evidence type="ECO:0000256" key="3">
    <source>
        <dbReference type="ARBA" id="ARBA00022553"/>
    </source>
</evidence>
<accession>A0AAU7UBU3</accession>
<evidence type="ECO:0000313" key="12">
    <source>
        <dbReference type="EMBL" id="XBV85850.1"/>
    </source>
</evidence>
<keyword evidence="2 9" id="KW-0963">Cytoplasm</keyword>
<keyword evidence="5 9" id="KW-0805">Transcription regulation</keyword>
<evidence type="ECO:0000256" key="4">
    <source>
        <dbReference type="ARBA" id="ARBA00023012"/>
    </source>
</evidence>
<gene>
    <name evidence="12" type="ORF">ABOD76_05975</name>
</gene>
<dbReference type="InterPro" id="IPR051271">
    <property type="entry name" value="2C-system_Tx_regulators"/>
</dbReference>
<evidence type="ECO:0000256" key="2">
    <source>
        <dbReference type="ARBA" id="ARBA00022490"/>
    </source>
</evidence>
<evidence type="ECO:0000256" key="5">
    <source>
        <dbReference type="ARBA" id="ARBA00023015"/>
    </source>
</evidence>
<dbReference type="PROSITE" id="PS50110">
    <property type="entry name" value="RESPONSE_REGULATORY"/>
    <property type="match status" value="1"/>
</dbReference>